<keyword evidence="3" id="KW-0158">Chromosome</keyword>
<keyword evidence="6" id="KW-0539">Nucleus</keyword>
<name>T2MIU7_HYDVU</name>
<dbReference type="Pfam" id="PF00498">
    <property type="entry name" value="FHA"/>
    <property type="match status" value="1"/>
</dbReference>
<dbReference type="PANTHER" id="PTHR12162:SF0">
    <property type="entry name" value="NIBRIN"/>
    <property type="match status" value="1"/>
</dbReference>
<accession>T2MIU7</accession>
<evidence type="ECO:0000259" key="11">
    <source>
        <dbReference type="PROSITE" id="PS50172"/>
    </source>
</evidence>
<feature type="domain" description="FHA" evidence="10">
    <location>
        <begin position="20"/>
        <end position="78"/>
    </location>
</feature>
<feature type="compositionally biased region" description="Acidic residues" evidence="9">
    <location>
        <begin position="824"/>
        <end position="833"/>
    </location>
</feature>
<feature type="domain" description="BRCT" evidence="11">
    <location>
        <begin position="107"/>
        <end position="175"/>
    </location>
</feature>
<dbReference type="SMART" id="SM01348">
    <property type="entry name" value="Nbs1_C"/>
    <property type="match status" value="1"/>
</dbReference>
<feature type="region of interest" description="Disordered" evidence="9">
    <location>
        <begin position="379"/>
        <end position="399"/>
    </location>
</feature>
<dbReference type="PANTHER" id="PTHR12162">
    <property type="entry name" value="NIBRIN-RELATED"/>
    <property type="match status" value="1"/>
</dbReference>
<dbReference type="Pfam" id="PF16508">
    <property type="entry name" value="NIBRIN_BRCT_II"/>
    <property type="match status" value="1"/>
</dbReference>
<dbReference type="InterPro" id="IPR032429">
    <property type="entry name" value="Nibrin_BRCT2"/>
</dbReference>
<dbReference type="EMBL" id="HAAD01005610">
    <property type="protein sequence ID" value="CDG71842.1"/>
    <property type="molecule type" value="mRNA"/>
</dbReference>
<evidence type="ECO:0000256" key="3">
    <source>
        <dbReference type="ARBA" id="ARBA00022454"/>
    </source>
</evidence>
<dbReference type="AlphaFoldDB" id="T2MIU7"/>
<evidence type="ECO:0000313" key="12">
    <source>
        <dbReference type="EMBL" id="CDG71842.1"/>
    </source>
</evidence>
<dbReference type="Gene3D" id="2.60.200.20">
    <property type="match status" value="1"/>
</dbReference>
<dbReference type="CDD" id="cd22667">
    <property type="entry name" value="FHA_NBN"/>
    <property type="match status" value="1"/>
</dbReference>
<gene>
    <name evidence="12" type="primary">NBN</name>
</gene>
<evidence type="ECO:0000256" key="2">
    <source>
        <dbReference type="ARBA" id="ARBA00004286"/>
    </source>
</evidence>
<dbReference type="GO" id="GO:0000724">
    <property type="term" value="P:double-strand break repair via homologous recombination"/>
    <property type="evidence" value="ECO:0007669"/>
    <property type="project" value="TreeGrafter"/>
</dbReference>
<dbReference type="InterPro" id="IPR013908">
    <property type="entry name" value="Nibrin_C"/>
</dbReference>
<dbReference type="InterPro" id="IPR008984">
    <property type="entry name" value="SMAD_FHA_dom_sf"/>
</dbReference>
<sequence length="856" mass="97715">MWILQHLNEQDFENGIKFLLLHGRSYIVGRKDCDIVLNGDATISRKHAVIEIKKRLDDEEVTIVDKSKVGVFVNKIKVQPNQEINIKANDVILFGKYSVNFILKKTKINAVLSGISNSDSKKNCKSLIQQLGGKILSEWNLDTTHLIMEKLTFTIKVVCALASGKYIVTPKYFEDLFESCNKKQAKIPLEKSYLPPIAENSLLKMESFFAPDFKRQSLMEGKQLVVLSSSQCMRIRLAFELAGGNVILKTKHDTAITKSLSSMQTLVLQTEKKDDLSASNEENNWKQVVYRKLKSHSLRPIRESEIGLAILYASLQSFCNPTNAKGKKLNLILPYFLEVQDFISDDFVSAPKISTSHSQLITDTLASETLREESQILLESSESSNFSDNRKRKASEQETKQDFPVIKKLKVLTTEITPETFKSKVTNIVSIDEDDASFSEASLEDNFFNFKPSIKIKKVTSKAKNDFGESKNDFWDCSQIFDASVNKNDASVNKNAQINVNKSKVDSELITESIIPESKLLQNSIFDKSVINNNSVTVGDNCSFRDLSNKMQLKLTHVTSTHTAHMVNNKKELFDESQLQVTNVFNEEFVIPDTEQIIDQNDEFDNVDCNFSKVVESQLSFMKEVDLPKKLGKKELSVDNVNKERSLIHSPQSTKSSEKNKNSGNIWFGKTYHNEDSKSNYNISSRKQCEEKNSTESQINLQTERLFYESVLIDDEPSMIKINNKLYTSCLNKKSSVKKEEDADPNLDHLMQISFVSLVVNSVKSKSIDFPYPGSLKKPKNFKVFRKQRYVGCDKSTRDIIGRNDLTVYINVNENQDLFDDFREENDREEEAEKEMNRLFDNWGNNKEPARKTKRR</sequence>
<dbReference type="PROSITE" id="PS50006">
    <property type="entry name" value="FHA_DOMAIN"/>
    <property type="match status" value="1"/>
</dbReference>
<dbReference type="Gene3D" id="3.40.50.10190">
    <property type="entry name" value="BRCT domain"/>
    <property type="match status" value="1"/>
</dbReference>
<evidence type="ECO:0000256" key="8">
    <source>
        <dbReference type="ARBA" id="ARBA00044757"/>
    </source>
</evidence>
<dbReference type="SMART" id="SM00292">
    <property type="entry name" value="BRCT"/>
    <property type="match status" value="1"/>
</dbReference>
<dbReference type="OrthoDB" id="9930272at2759"/>
<dbReference type="InterPro" id="IPR001357">
    <property type="entry name" value="BRCT_dom"/>
</dbReference>
<dbReference type="PROSITE" id="PS50172">
    <property type="entry name" value="BRCT"/>
    <property type="match status" value="1"/>
</dbReference>
<feature type="region of interest" description="Disordered" evidence="9">
    <location>
        <begin position="824"/>
        <end position="856"/>
    </location>
</feature>
<keyword evidence="4" id="KW-0227">DNA damage</keyword>
<dbReference type="InterPro" id="IPR036420">
    <property type="entry name" value="BRCT_dom_sf"/>
</dbReference>
<protein>
    <submittedName>
        <fullName evidence="12">Nibrin</fullName>
    </submittedName>
</protein>
<evidence type="ECO:0000256" key="4">
    <source>
        <dbReference type="ARBA" id="ARBA00022763"/>
    </source>
</evidence>
<evidence type="ECO:0000259" key="10">
    <source>
        <dbReference type="PROSITE" id="PS50006"/>
    </source>
</evidence>
<dbReference type="GO" id="GO:0003684">
    <property type="term" value="F:damaged DNA binding"/>
    <property type="evidence" value="ECO:0007669"/>
    <property type="project" value="TreeGrafter"/>
</dbReference>
<evidence type="ECO:0000256" key="6">
    <source>
        <dbReference type="ARBA" id="ARBA00023242"/>
    </source>
</evidence>
<dbReference type="GO" id="GO:0030870">
    <property type="term" value="C:Mre11 complex"/>
    <property type="evidence" value="ECO:0007669"/>
    <property type="project" value="InterPro"/>
</dbReference>
<comment type="similarity">
    <text evidence="8">Belongs to the Nibrin family.</text>
</comment>
<dbReference type="InterPro" id="IPR043014">
    <property type="entry name" value="Nibrin_BRCT2_sf"/>
</dbReference>
<organism evidence="12">
    <name type="scientific">Hydra vulgaris</name>
    <name type="common">Hydra</name>
    <name type="synonym">Hydra attenuata</name>
    <dbReference type="NCBI Taxonomy" id="6087"/>
    <lineage>
        <taxon>Eukaryota</taxon>
        <taxon>Metazoa</taxon>
        <taxon>Cnidaria</taxon>
        <taxon>Hydrozoa</taxon>
        <taxon>Hydroidolina</taxon>
        <taxon>Anthoathecata</taxon>
        <taxon>Aplanulata</taxon>
        <taxon>Hydridae</taxon>
        <taxon>Hydra</taxon>
    </lineage>
</organism>
<comment type="subcellular location">
    <subcellularLocation>
        <location evidence="2">Chromosome</location>
    </subcellularLocation>
    <subcellularLocation>
        <location evidence="1">Nucleus</location>
    </subcellularLocation>
</comment>
<evidence type="ECO:0000256" key="7">
    <source>
        <dbReference type="ARBA" id="ARBA00023306"/>
    </source>
</evidence>
<dbReference type="GO" id="GO:0005694">
    <property type="term" value="C:chromosome"/>
    <property type="evidence" value="ECO:0007669"/>
    <property type="project" value="UniProtKB-SubCell"/>
</dbReference>
<dbReference type="InterPro" id="IPR000253">
    <property type="entry name" value="FHA_dom"/>
</dbReference>
<evidence type="ECO:0000256" key="5">
    <source>
        <dbReference type="ARBA" id="ARBA00023204"/>
    </source>
</evidence>
<proteinExistence type="evidence at transcript level"/>
<dbReference type="SMART" id="SM00240">
    <property type="entry name" value="FHA"/>
    <property type="match status" value="1"/>
</dbReference>
<feature type="region of interest" description="Disordered" evidence="9">
    <location>
        <begin position="642"/>
        <end position="668"/>
    </location>
</feature>
<keyword evidence="5" id="KW-0234">DNA repair</keyword>
<dbReference type="SUPFAM" id="SSF52113">
    <property type="entry name" value="BRCT domain"/>
    <property type="match status" value="1"/>
</dbReference>
<evidence type="ECO:0000256" key="9">
    <source>
        <dbReference type="SAM" id="MobiDB-lite"/>
    </source>
</evidence>
<dbReference type="CDD" id="cd17741">
    <property type="entry name" value="BRCT_nibrin"/>
    <property type="match status" value="1"/>
</dbReference>
<dbReference type="Gene3D" id="3.40.50.10980">
    <property type="entry name" value="Nibrin, BRCT2 domain"/>
    <property type="match status" value="1"/>
</dbReference>
<dbReference type="Pfam" id="PF08599">
    <property type="entry name" value="Nbs1_C"/>
    <property type="match status" value="1"/>
</dbReference>
<keyword evidence="7" id="KW-0131">Cell cycle</keyword>
<reference evidence="12" key="1">
    <citation type="journal article" date="2013" name="Genome Biol. Evol.">
        <title>Punctuated emergences of genetic and phenotypic innovations in eumetazoan, bilaterian, euteleostome, and hominidae ancestors.</title>
        <authorList>
            <person name="Wenger Y."/>
            <person name="Galliot B."/>
        </authorList>
    </citation>
    <scope>NUCLEOTIDE SEQUENCE</scope>
    <source>
        <tissue evidence="12">Whole animals</tissue>
    </source>
</reference>
<dbReference type="GO" id="GO:0007095">
    <property type="term" value="P:mitotic G2 DNA damage checkpoint signaling"/>
    <property type="evidence" value="ECO:0007669"/>
    <property type="project" value="InterPro"/>
</dbReference>
<dbReference type="SUPFAM" id="SSF49879">
    <property type="entry name" value="SMAD/FHA domain"/>
    <property type="match status" value="1"/>
</dbReference>
<dbReference type="InterPro" id="IPR040227">
    <property type="entry name" value="Nibrin-rel"/>
</dbReference>
<dbReference type="Pfam" id="PF16770">
    <property type="entry name" value="RTT107_BRCT_5"/>
    <property type="match status" value="1"/>
</dbReference>
<evidence type="ECO:0000256" key="1">
    <source>
        <dbReference type="ARBA" id="ARBA00004123"/>
    </source>
</evidence>